<dbReference type="RefSeq" id="WP_377457720.1">
    <property type="nucleotide sequence ID" value="NZ_JBHLUB010000001.1"/>
</dbReference>
<sequence>MTSRFASVLFDAAKVAFAAWNVLWIEPWVDQFQSIGMPWSVLIAALIAAIALEIVVQLLFGWPTILIEWSVKDEGAPLNELQARVRLSNPESQVFLLKISAARRGWLGHKVLRLVVDEQTELKISIERASIVPICELSSKVNDLIAIKSNDEFNGFKVLLGKPPSRPALWHWAEVRWKDEQTPKGEEFNVEYSFYNKNRLRNWLLKLIWRSANARHFRIVGQ</sequence>
<protein>
    <recommendedName>
        <fullName evidence="4">SMODS-associating 2TM beta-strand rich effector domain-containing protein</fullName>
    </recommendedName>
</protein>
<evidence type="ECO:0008006" key="4">
    <source>
        <dbReference type="Google" id="ProtNLM"/>
    </source>
</evidence>
<evidence type="ECO:0000313" key="3">
    <source>
        <dbReference type="Proteomes" id="UP001589862"/>
    </source>
</evidence>
<dbReference type="EMBL" id="JBHLUB010000001">
    <property type="protein sequence ID" value="MFC0581129.1"/>
    <property type="molecule type" value="Genomic_DNA"/>
</dbReference>
<feature type="transmembrane region" description="Helical" evidence="1">
    <location>
        <begin position="42"/>
        <end position="62"/>
    </location>
</feature>
<evidence type="ECO:0000256" key="1">
    <source>
        <dbReference type="SAM" id="Phobius"/>
    </source>
</evidence>
<dbReference type="Proteomes" id="UP001589862">
    <property type="component" value="Unassembled WGS sequence"/>
</dbReference>
<accession>A0ABV6P7M8</accession>
<reference evidence="2 3" key="1">
    <citation type="submission" date="2024-09" db="EMBL/GenBank/DDBJ databases">
        <authorList>
            <person name="Sun Q."/>
            <person name="Mori K."/>
        </authorList>
    </citation>
    <scope>NUCLEOTIDE SEQUENCE [LARGE SCALE GENOMIC DNA]</scope>
    <source>
        <strain evidence="2 3">NCAIM B.02604</strain>
    </source>
</reference>
<name>A0ABV6P7M8_9MICC</name>
<keyword evidence="1" id="KW-1133">Transmembrane helix</keyword>
<proteinExistence type="predicted"/>
<keyword evidence="1" id="KW-0472">Membrane</keyword>
<keyword evidence="3" id="KW-1185">Reference proteome</keyword>
<comment type="caution">
    <text evidence="2">The sequence shown here is derived from an EMBL/GenBank/DDBJ whole genome shotgun (WGS) entry which is preliminary data.</text>
</comment>
<organism evidence="2 3">
    <name type="scientific">Micrococcoides hystricis</name>
    <dbReference type="NCBI Taxonomy" id="1572761"/>
    <lineage>
        <taxon>Bacteria</taxon>
        <taxon>Bacillati</taxon>
        <taxon>Actinomycetota</taxon>
        <taxon>Actinomycetes</taxon>
        <taxon>Micrococcales</taxon>
        <taxon>Micrococcaceae</taxon>
        <taxon>Micrococcoides</taxon>
    </lineage>
</organism>
<evidence type="ECO:0000313" key="2">
    <source>
        <dbReference type="EMBL" id="MFC0581129.1"/>
    </source>
</evidence>
<gene>
    <name evidence="2" type="ORF">ACFFFR_01825</name>
</gene>
<keyword evidence="1" id="KW-0812">Transmembrane</keyword>